<dbReference type="EMBL" id="CP025096">
    <property type="protein sequence ID" value="AUD04796.1"/>
    <property type="molecule type" value="Genomic_DNA"/>
</dbReference>
<protein>
    <submittedName>
        <fullName evidence="1">Uncharacterized protein</fullName>
    </submittedName>
</protein>
<dbReference type="InterPro" id="IPR045397">
    <property type="entry name" value="TumE-like"/>
</dbReference>
<dbReference type="RefSeq" id="WP_100990974.1">
    <property type="nucleotide sequence ID" value="NZ_CP025096.1"/>
</dbReference>
<evidence type="ECO:0000313" key="2">
    <source>
        <dbReference type="Proteomes" id="UP000232883"/>
    </source>
</evidence>
<sequence length="121" mass="13970">MTYDLYSFRHIIVLSSSFEPVNRPEITQVRGQLTLSDQSVLHVRENYIIATGWIDYSYHWQSATHQFIHRWDNAHPVPILETSPHHQHIGSEENVQPAEPMTLEKVLAFIASQLAHPLTSD</sequence>
<evidence type="ECO:0000313" key="1">
    <source>
        <dbReference type="EMBL" id="AUD04796.1"/>
    </source>
</evidence>
<dbReference type="Pfam" id="PF20126">
    <property type="entry name" value="TumE"/>
    <property type="match status" value="1"/>
</dbReference>
<proteinExistence type="predicted"/>
<keyword evidence="2" id="KW-1185">Reference proteome</keyword>
<reference evidence="1 2" key="1">
    <citation type="submission" date="2017-11" db="EMBL/GenBank/DDBJ databases">
        <title>Taxonomic description and genome sequences of Spirosoma HA7 sp. nov., isolated from pollen microhabitat of Corylus avellana.</title>
        <authorList>
            <person name="Ambika Manirajan B."/>
            <person name="Suarez C."/>
            <person name="Ratering S."/>
            <person name="Geissler-Plaum R."/>
            <person name="Cardinale M."/>
            <person name="Sylvia S."/>
        </authorList>
    </citation>
    <scope>NUCLEOTIDE SEQUENCE [LARGE SCALE GENOMIC DNA]</scope>
    <source>
        <strain evidence="1 2">HA7</strain>
    </source>
</reference>
<name>A0A2K8Z4H6_9BACT</name>
<dbReference type="KEGG" id="spir:CWM47_24930"/>
<accession>A0A2K8Z4H6</accession>
<organism evidence="1 2">
    <name type="scientific">Spirosoma pollinicola</name>
    <dbReference type="NCBI Taxonomy" id="2057025"/>
    <lineage>
        <taxon>Bacteria</taxon>
        <taxon>Pseudomonadati</taxon>
        <taxon>Bacteroidota</taxon>
        <taxon>Cytophagia</taxon>
        <taxon>Cytophagales</taxon>
        <taxon>Cytophagaceae</taxon>
        <taxon>Spirosoma</taxon>
    </lineage>
</organism>
<dbReference type="OrthoDB" id="959390at2"/>
<dbReference type="Proteomes" id="UP000232883">
    <property type="component" value="Chromosome"/>
</dbReference>
<dbReference type="AlphaFoldDB" id="A0A2K8Z4H6"/>
<gene>
    <name evidence="1" type="ORF">CWM47_24930</name>
</gene>